<dbReference type="InterPro" id="IPR001304">
    <property type="entry name" value="C-type_lectin-like"/>
</dbReference>
<sequence length="901" mass="99454">MFSFSVGHNDCVSDGVGRVDEGDSLGFIMGTEYHIDNTKTTWEKANELCKRNGTILAEPSHSTITELAERLRSLGYTNSDRFWIGLTFNPATSQFVWSTGDIAQQNLVNLTCGKFAGSLRRICYVLTNIDHSSSPCFLRWSCQDARYGYICQNGPEVVIYLFSAKTLATSHTRVQQVLPTATTRGIFSSSTFLTAAVSSTALEVPLTAPSDKAFLSSSTLPALSSTALDVLPRMTASTGNVLASSTLPTVELLLTASSSRTSSSSSTLPAASSNAFLNLPTASTGKILASNTVLAASSDALEVLPTASTERALASSSLPFLSTTAIEVRVQALTAWETFNVNITSNSVKRHSNYPLLDFYRKVASLNPQDPLSLELLTDAYKDFIHALQENSKSEIGEGIMLSARAIEEFAFKYASFNLNASKRDERKENQHIVIHVSLVPKGYVDNFTFSGEDNFEEVAKITLPSYLFRNQGNFAQGTNQLRFAPGFTPYNGVYGKLRQKGVPLLGFSYKRGWESLIIVRMRTTATTTFPNFDYHTNLTCVTIPFRNNGSWSGDGCSLVKTNGSHVVCTCNHLTNFAILINIKPQELPEKHQKALAFITYIGLGISLLGETITIVAYMLLLCSNNDQQSHVHMNLVATLAMAQVIFLAGIDTSQDQVLCLTVAALLHYFCLSAFCWMLIEGIMLYLLIIEVYNNELNLRLCYSFSFGIPGLLVGVTLLIAQLGKEGIYQYKASRWCWLSTENYYIWSFAAPVILITTINAMVFFGVVKEMVTMPNTRSRKFHAIKTTVKACIVLFPLLGVTWLFGLLSLSKAGLVSQYVFTVLNTLQGLLIFLLHCIRNSEIRAVWNKKLQNVKRQAWNLFRIGIPPATTSSTPEAQSYRAERSEMEMSRRNNKIAPVDG</sequence>
<evidence type="ECO:0000259" key="9">
    <source>
        <dbReference type="PROSITE" id="PS50041"/>
    </source>
</evidence>
<evidence type="ECO:0000256" key="3">
    <source>
        <dbReference type="ARBA" id="ARBA00022729"/>
    </source>
</evidence>
<feature type="region of interest" description="Disordered" evidence="7">
    <location>
        <begin position="870"/>
        <end position="901"/>
    </location>
</feature>
<feature type="transmembrane region" description="Helical" evidence="8">
    <location>
        <begin position="816"/>
        <end position="835"/>
    </location>
</feature>
<dbReference type="InterPro" id="IPR000203">
    <property type="entry name" value="GPS"/>
</dbReference>
<keyword evidence="6" id="KW-1015">Disulfide bond</keyword>
<accession>A0ABN8MAU0</accession>
<comment type="subcellular location">
    <subcellularLocation>
        <location evidence="1">Membrane</location>
        <topology evidence="1">Multi-pass membrane protein</topology>
    </subcellularLocation>
</comment>
<evidence type="ECO:0000313" key="12">
    <source>
        <dbReference type="EMBL" id="CAH3026766.1"/>
    </source>
</evidence>
<dbReference type="Gene3D" id="2.60.220.50">
    <property type="match status" value="1"/>
</dbReference>
<protein>
    <submittedName>
        <fullName evidence="12">Uncharacterized protein</fullName>
    </submittedName>
</protein>
<comment type="caution">
    <text evidence="12">The sequence shown here is derived from an EMBL/GenBank/DDBJ whole genome shotgun (WGS) entry which is preliminary data.</text>
</comment>
<dbReference type="PROSITE" id="PS50221">
    <property type="entry name" value="GAIN_B"/>
    <property type="match status" value="1"/>
</dbReference>
<dbReference type="Proteomes" id="UP001159427">
    <property type="component" value="Unassembled WGS sequence"/>
</dbReference>
<evidence type="ECO:0000256" key="8">
    <source>
        <dbReference type="SAM" id="Phobius"/>
    </source>
</evidence>
<dbReference type="Pfam" id="PF00002">
    <property type="entry name" value="7tm_2"/>
    <property type="match status" value="1"/>
</dbReference>
<feature type="transmembrane region" description="Helical" evidence="8">
    <location>
        <begin position="632"/>
        <end position="651"/>
    </location>
</feature>
<dbReference type="PRINTS" id="PR00249">
    <property type="entry name" value="GPCRSECRETIN"/>
</dbReference>
<dbReference type="InterPro" id="IPR016187">
    <property type="entry name" value="CTDL_fold"/>
</dbReference>
<dbReference type="InterPro" id="IPR017981">
    <property type="entry name" value="GPCR_2-like_7TM"/>
</dbReference>
<dbReference type="InterPro" id="IPR016186">
    <property type="entry name" value="C-type_lectin-like/link_sf"/>
</dbReference>
<feature type="domain" description="GAIN-B" evidence="10">
    <location>
        <begin position="435"/>
        <end position="587"/>
    </location>
</feature>
<evidence type="ECO:0000256" key="6">
    <source>
        <dbReference type="ARBA" id="ARBA00023157"/>
    </source>
</evidence>
<proteinExistence type="predicted"/>
<keyword evidence="4 8" id="KW-1133">Transmembrane helix</keyword>
<dbReference type="SMART" id="SM00303">
    <property type="entry name" value="GPS"/>
    <property type="match status" value="1"/>
</dbReference>
<evidence type="ECO:0000256" key="5">
    <source>
        <dbReference type="ARBA" id="ARBA00023136"/>
    </source>
</evidence>
<evidence type="ECO:0000256" key="1">
    <source>
        <dbReference type="ARBA" id="ARBA00004141"/>
    </source>
</evidence>
<evidence type="ECO:0000259" key="10">
    <source>
        <dbReference type="PROSITE" id="PS50221"/>
    </source>
</evidence>
<evidence type="ECO:0000313" key="13">
    <source>
        <dbReference type="Proteomes" id="UP001159427"/>
    </source>
</evidence>
<dbReference type="InterPro" id="IPR000832">
    <property type="entry name" value="GPCR_2_secretin-like"/>
</dbReference>
<evidence type="ECO:0000256" key="2">
    <source>
        <dbReference type="ARBA" id="ARBA00022692"/>
    </source>
</evidence>
<dbReference type="Pfam" id="PF01825">
    <property type="entry name" value="GPS"/>
    <property type="match status" value="1"/>
</dbReference>
<dbReference type="EMBL" id="CALNXI010000421">
    <property type="protein sequence ID" value="CAH3026766.1"/>
    <property type="molecule type" value="Genomic_DNA"/>
</dbReference>
<dbReference type="PROSITE" id="PS00650">
    <property type="entry name" value="G_PROTEIN_RECEP_F2_2"/>
    <property type="match status" value="1"/>
</dbReference>
<dbReference type="PANTHER" id="PTHR12011:SF347">
    <property type="entry name" value="FI21270P1-RELATED"/>
    <property type="match status" value="1"/>
</dbReference>
<keyword evidence="5 8" id="KW-0472">Membrane</keyword>
<gene>
    <name evidence="12" type="ORF">PEVE_00029931</name>
</gene>
<dbReference type="CDD" id="cd00037">
    <property type="entry name" value="CLECT"/>
    <property type="match status" value="1"/>
</dbReference>
<keyword evidence="13" id="KW-1185">Reference proteome</keyword>
<reference evidence="12 13" key="1">
    <citation type="submission" date="2022-05" db="EMBL/GenBank/DDBJ databases">
        <authorList>
            <consortium name="Genoscope - CEA"/>
            <person name="William W."/>
        </authorList>
    </citation>
    <scope>NUCLEOTIDE SEQUENCE [LARGE SCALE GENOMIC DNA]</scope>
</reference>
<dbReference type="PROSITE" id="PS50261">
    <property type="entry name" value="G_PROTEIN_RECEP_F2_4"/>
    <property type="match status" value="1"/>
</dbReference>
<feature type="transmembrane region" description="Helical" evidence="8">
    <location>
        <begin position="701"/>
        <end position="724"/>
    </location>
</feature>
<dbReference type="InterPro" id="IPR057244">
    <property type="entry name" value="GAIN_B"/>
</dbReference>
<dbReference type="PROSITE" id="PS50041">
    <property type="entry name" value="C_TYPE_LECTIN_2"/>
    <property type="match status" value="1"/>
</dbReference>
<evidence type="ECO:0000256" key="7">
    <source>
        <dbReference type="SAM" id="MobiDB-lite"/>
    </source>
</evidence>
<feature type="transmembrane region" description="Helical" evidence="8">
    <location>
        <begin position="789"/>
        <end position="810"/>
    </location>
</feature>
<dbReference type="Gene3D" id="3.10.100.10">
    <property type="entry name" value="Mannose-Binding Protein A, subunit A"/>
    <property type="match status" value="1"/>
</dbReference>
<dbReference type="PANTHER" id="PTHR12011">
    <property type="entry name" value="ADHESION G-PROTEIN COUPLED RECEPTOR"/>
    <property type="match status" value="1"/>
</dbReference>
<dbReference type="SUPFAM" id="SSF81321">
    <property type="entry name" value="Family A G protein-coupled receptor-like"/>
    <property type="match status" value="1"/>
</dbReference>
<feature type="transmembrane region" description="Helical" evidence="8">
    <location>
        <begin position="744"/>
        <end position="768"/>
    </location>
</feature>
<evidence type="ECO:0000259" key="11">
    <source>
        <dbReference type="PROSITE" id="PS50261"/>
    </source>
</evidence>
<feature type="transmembrane region" description="Helical" evidence="8">
    <location>
        <begin position="663"/>
        <end position="689"/>
    </location>
</feature>
<feature type="compositionally biased region" description="Basic and acidic residues" evidence="7">
    <location>
        <begin position="881"/>
        <end position="891"/>
    </location>
</feature>
<feature type="domain" description="G-protein coupled receptors family 2 profile 2" evidence="11">
    <location>
        <begin position="596"/>
        <end position="840"/>
    </location>
</feature>
<dbReference type="Gene3D" id="1.20.1070.10">
    <property type="entry name" value="Rhodopsin 7-helix transmembrane proteins"/>
    <property type="match status" value="1"/>
</dbReference>
<feature type="domain" description="C-type lectin" evidence="9">
    <location>
        <begin position="28"/>
        <end position="141"/>
    </location>
</feature>
<organism evidence="12 13">
    <name type="scientific">Porites evermanni</name>
    <dbReference type="NCBI Taxonomy" id="104178"/>
    <lineage>
        <taxon>Eukaryota</taxon>
        <taxon>Metazoa</taxon>
        <taxon>Cnidaria</taxon>
        <taxon>Anthozoa</taxon>
        <taxon>Hexacorallia</taxon>
        <taxon>Scleractinia</taxon>
        <taxon>Fungiina</taxon>
        <taxon>Poritidae</taxon>
        <taxon>Porites</taxon>
    </lineage>
</organism>
<dbReference type="SUPFAM" id="SSF56436">
    <property type="entry name" value="C-type lectin-like"/>
    <property type="match status" value="1"/>
</dbReference>
<name>A0ABN8MAU0_9CNID</name>
<dbReference type="Pfam" id="PF00059">
    <property type="entry name" value="Lectin_C"/>
    <property type="match status" value="1"/>
</dbReference>
<keyword evidence="2 8" id="KW-0812">Transmembrane</keyword>
<evidence type="ECO:0000256" key="4">
    <source>
        <dbReference type="ARBA" id="ARBA00022989"/>
    </source>
</evidence>
<keyword evidence="3" id="KW-0732">Signal</keyword>
<feature type="transmembrane region" description="Helical" evidence="8">
    <location>
        <begin position="595"/>
        <end position="620"/>
    </location>
</feature>
<dbReference type="InterPro" id="IPR046338">
    <property type="entry name" value="GAIN_dom_sf"/>
</dbReference>
<dbReference type="InterPro" id="IPR017983">
    <property type="entry name" value="GPCR_2_secretin-like_CS"/>
</dbReference>